<evidence type="ECO:0000313" key="8">
    <source>
        <dbReference type="Proteomes" id="UP000761264"/>
    </source>
</evidence>
<evidence type="ECO:0000256" key="4">
    <source>
        <dbReference type="ARBA" id="ARBA00023239"/>
    </source>
</evidence>
<dbReference type="GO" id="GO:0042597">
    <property type="term" value="C:periplasmic space"/>
    <property type="evidence" value="ECO:0007669"/>
    <property type="project" value="UniProtKB-SubCell"/>
</dbReference>
<proteinExistence type="predicted"/>
<evidence type="ECO:0000259" key="6">
    <source>
        <dbReference type="Pfam" id="PF16889"/>
    </source>
</evidence>
<dbReference type="PANTHER" id="PTHR39210:SF1">
    <property type="entry name" value="HEPARIN-SULFATE LYASE"/>
    <property type="match status" value="1"/>
</dbReference>
<keyword evidence="8" id="KW-1185">Reference proteome</keyword>
<keyword evidence="3" id="KW-0574">Periplasm</keyword>
<dbReference type="AlphaFoldDB" id="A0A967F0Z9"/>
<dbReference type="Pfam" id="PF16889">
    <property type="entry name" value="Hepar_II_III_N"/>
    <property type="match status" value="1"/>
</dbReference>
<dbReference type="Gene3D" id="1.50.10.100">
    <property type="entry name" value="Chondroitin AC/alginate lyase"/>
    <property type="match status" value="1"/>
</dbReference>
<evidence type="ECO:0000256" key="3">
    <source>
        <dbReference type="ARBA" id="ARBA00022764"/>
    </source>
</evidence>
<dbReference type="InterPro" id="IPR008929">
    <property type="entry name" value="Chondroitin_lyas"/>
</dbReference>
<dbReference type="InterPro" id="IPR031680">
    <property type="entry name" value="Hepar_II_III_N"/>
</dbReference>
<dbReference type="Proteomes" id="UP000761264">
    <property type="component" value="Unassembled WGS sequence"/>
</dbReference>
<evidence type="ECO:0000313" key="7">
    <source>
        <dbReference type="EMBL" id="NIA71029.1"/>
    </source>
</evidence>
<comment type="caution">
    <text evidence="7">The sequence shown here is derived from an EMBL/GenBank/DDBJ whole genome shotgun (WGS) entry which is preliminary data.</text>
</comment>
<sequence length="576" mass="62544">MQNRNAVAVWLETYRQWRLLPRDLALDRLAYGLRRPLFALPEAPWHRTGTPPASVIMVPPDPWPGKAERGAAIVEDNFRFLGRSLHKPAPRWAPLGMEPAWLKRLHGFGWLRDLRAAGGDAPRRKARSLVADWIDANQRWSPIAWHPVVTADRLAHWFSQYEFFAASAEVSFRQTLLASAARQARHLARVLPAGLSGADLITAAKGLCYAGLCLPQGEPWLDRGLALLAQALEEQLLADGGQCERAPALLLSILRDCIDLRAALLAAGREVPGDLSLRIEGMVAVLRLLQHGDGGLALFNGSNEGEDLQIDMILQRGGGKKVQLQSAPSSGFQRLQAGRSLMLVDAGRPAAPGYDRAAHAGTLSFEMSVGRERLIVNCGAQDGEGTWQAAQRTTAAHSTLVLAETNSAALFASGGLYRRAETVTCRRNEDEGAIWLEASHDGYLPLFDLTHHRRLYLAASGEDLRGEDCLKGQAKGDPSKDGQDLAFAIRFHLHPEVQAMAAQDGRSAVLRLPKGGGWRLRAAGATVDLEPSVYLGVPGKIRRSQQIVLSGTTGGRSQTAEGCVVKWALQRLGPGS</sequence>
<protein>
    <recommendedName>
        <fullName evidence="9">Heparinase superfamily protein</fullName>
    </recommendedName>
</protein>
<gene>
    <name evidence="7" type="ORF">HBA54_20730</name>
</gene>
<feature type="domain" description="Heparin-sulfate lyase N-terminal" evidence="6">
    <location>
        <begin position="132"/>
        <end position="304"/>
    </location>
</feature>
<dbReference type="GO" id="GO:0016829">
    <property type="term" value="F:lyase activity"/>
    <property type="evidence" value="ECO:0007669"/>
    <property type="project" value="UniProtKB-KW"/>
</dbReference>
<name>A0A967F0Z9_9PROT</name>
<reference evidence="7" key="1">
    <citation type="submission" date="2020-03" db="EMBL/GenBank/DDBJ databases">
        <title>Genome of Pelagibius litoralis DSM 21314T.</title>
        <authorList>
            <person name="Wang G."/>
        </authorList>
    </citation>
    <scope>NUCLEOTIDE SEQUENCE</scope>
    <source>
        <strain evidence="7">DSM 21314</strain>
    </source>
</reference>
<evidence type="ECO:0000256" key="1">
    <source>
        <dbReference type="ARBA" id="ARBA00004418"/>
    </source>
</evidence>
<keyword evidence="4" id="KW-0456">Lyase</keyword>
<feature type="domain" description="Heparinase II/III-like C-terminal" evidence="5">
    <location>
        <begin position="323"/>
        <end position="565"/>
    </location>
</feature>
<comment type="subcellular location">
    <subcellularLocation>
        <location evidence="1">Periplasm</location>
    </subcellularLocation>
</comment>
<accession>A0A967F0Z9</accession>
<evidence type="ECO:0000256" key="2">
    <source>
        <dbReference type="ARBA" id="ARBA00022729"/>
    </source>
</evidence>
<dbReference type="Gene3D" id="2.70.98.70">
    <property type="match status" value="1"/>
</dbReference>
<evidence type="ECO:0000259" key="5">
    <source>
        <dbReference type="Pfam" id="PF07940"/>
    </source>
</evidence>
<evidence type="ECO:0008006" key="9">
    <source>
        <dbReference type="Google" id="ProtNLM"/>
    </source>
</evidence>
<organism evidence="7 8">
    <name type="scientific">Pelagibius litoralis</name>
    <dbReference type="NCBI Taxonomy" id="374515"/>
    <lineage>
        <taxon>Bacteria</taxon>
        <taxon>Pseudomonadati</taxon>
        <taxon>Pseudomonadota</taxon>
        <taxon>Alphaproteobacteria</taxon>
        <taxon>Rhodospirillales</taxon>
        <taxon>Rhodovibrionaceae</taxon>
        <taxon>Pelagibius</taxon>
    </lineage>
</organism>
<dbReference type="Pfam" id="PF07940">
    <property type="entry name" value="Hepar_II_III_C"/>
    <property type="match status" value="1"/>
</dbReference>
<dbReference type="PANTHER" id="PTHR39210">
    <property type="entry name" value="HEPARIN-SULFATE LYASE"/>
    <property type="match status" value="1"/>
</dbReference>
<dbReference type="EMBL" id="JAAQPH010000018">
    <property type="protein sequence ID" value="NIA71029.1"/>
    <property type="molecule type" value="Genomic_DNA"/>
</dbReference>
<dbReference type="InterPro" id="IPR012480">
    <property type="entry name" value="Hepar_II_III_C"/>
</dbReference>
<keyword evidence="2" id="KW-0732">Signal</keyword>